<dbReference type="RefSeq" id="WP_006573701.1">
    <property type="nucleotide sequence ID" value="NZ_AAXG02000028.1"/>
</dbReference>
<protein>
    <submittedName>
        <fullName evidence="1">Uncharacterized protein</fullName>
    </submittedName>
</protein>
<reference evidence="1 2" key="1">
    <citation type="submission" date="2007-04" db="EMBL/GenBank/DDBJ databases">
        <authorList>
            <person name="Fulton L."/>
            <person name="Clifton S."/>
            <person name="Fulton B."/>
            <person name="Xu J."/>
            <person name="Minx P."/>
            <person name="Pepin K.H."/>
            <person name="Johnson M."/>
            <person name="Thiruvilangam P."/>
            <person name="Bhonagiri V."/>
            <person name="Nash W.E."/>
            <person name="Mardis E.R."/>
            <person name="Wilson R.K."/>
        </authorList>
    </citation>
    <scope>NUCLEOTIDE SEQUENCE [LARGE SCALE GENOMIC DNA]</scope>
    <source>
        <strain evidence="1 2">ATCC 29799</strain>
    </source>
</reference>
<organism evidence="1 2">
    <name type="scientific">Pseudoflavonifractor capillosus ATCC 29799</name>
    <dbReference type="NCBI Taxonomy" id="411467"/>
    <lineage>
        <taxon>Bacteria</taxon>
        <taxon>Bacillati</taxon>
        <taxon>Bacillota</taxon>
        <taxon>Clostridia</taxon>
        <taxon>Eubacteriales</taxon>
        <taxon>Oscillospiraceae</taxon>
        <taxon>Pseudoflavonifractor</taxon>
    </lineage>
</organism>
<reference evidence="1 2" key="2">
    <citation type="submission" date="2007-06" db="EMBL/GenBank/DDBJ databases">
        <title>Draft genome sequence of Pseudoflavonifractor capillosus ATCC 29799.</title>
        <authorList>
            <person name="Sudarsanam P."/>
            <person name="Ley R."/>
            <person name="Guruge J."/>
            <person name="Turnbaugh P.J."/>
            <person name="Mahowald M."/>
            <person name="Liep D."/>
            <person name="Gordon J."/>
        </authorList>
    </citation>
    <scope>NUCLEOTIDE SEQUENCE [LARGE SCALE GENOMIC DNA]</scope>
    <source>
        <strain evidence="1 2">ATCC 29799</strain>
    </source>
</reference>
<proteinExistence type="predicted"/>
<dbReference type="EMBL" id="AAXG02000028">
    <property type="protein sequence ID" value="EDM99264.1"/>
    <property type="molecule type" value="Genomic_DNA"/>
</dbReference>
<evidence type="ECO:0000313" key="1">
    <source>
        <dbReference type="EMBL" id="EDM99264.1"/>
    </source>
</evidence>
<dbReference type="AlphaFoldDB" id="A6NY94"/>
<sequence>MARTIIVVSALVDATIREGQADTTFILKHTMEELAEHIESTPVRADYLYFTQETIPHTNTTLNYLISMLENPFLKVDKVCYVTEKGAKELPSIHYIVEEKGFDNWEIVEGYLTREYVTGVITGAMRTDSFNKRRKALYRVPRAAYLQDRIKNRDSLEEPYEDDERMLKEVPPVEVPEPTISDSEEIAPIVHIAGLDTEERTALVFLLAQYLSLEGKTLIIDKDSAYHTLSEFVTKSGVECKQITVTEFLDDPERALEIIKTCSEKLICITAVERVSYSYAFLCNVLYSNLSTKISYFVREDDFDEAPLTMPYIVCVPSSVLGILKTCEQVDSNYVKLMHFVGVNLQSLPETRILNGNTMATIISDVLETDIDETVILNIRSLKIGGESGYDLRSIIEL</sequence>
<name>A6NY94_9FIRM</name>
<dbReference type="Proteomes" id="UP000003639">
    <property type="component" value="Unassembled WGS sequence"/>
</dbReference>
<comment type="caution">
    <text evidence="1">The sequence shown here is derived from an EMBL/GenBank/DDBJ whole genome shotgun (WGS) entry which is preliminary data.</text>
</comment>
<gene>
    <name evidence="1" type="ORF">BACCAP_03193</name>
</gene>
<evidence type="ECO:0000313" key="2">
    <source>
        <dbReference type="Proteomes" id="UP000003639"/>
    </source>
</evidence>
<keyword evidence="2" id="KW-1185">Reference proteome</keyword>
<accession>A6NY94</accession>
<dbReference type="OrthoDB" id="10001325at2"/>
<dbReference type="STRING" id="411467.BACCAP_03193"/>